<dbReference type="Gene3D" id="1.10.260.40">
    <property type="entry name" value="lambda repressor-like DNA-binding domains"/>
    <property type="match status" value="1"/>
</dbReference>
<protein>
    <submittedName>
        <fullName evidence="2">Helix-turn-helix transcriptional regulator</fullName>
    </submittedName>
</protein>
<dbReference type="PROSITE" id="PS50943">
    <property type="entry name" value="HTH_CROC1"/>
    <property type="match status" value="1"/>
</dbReference>
<organism evidence="2 3">
    <name type="scientific">Microbulbifer spongiae</name>
    <dbReference type="NCBI Taxonomy" id="2944933"/>
    <lineage>
        <taxon>Bacteria</taxon>
        <taxon>Pseudomonadati</taxon>
        <taxon>Pseudomonadota</taxon>
        <taxon>Gammaproteobacteria</taxon>
        <taxon>Cellvibrionales</taxon>
        <taxon>Microbulbiferaceae</taxon>
        <taxon>Microbulbifer</taxon>
    </lineage>
</organism>
<reference evidence="2 3" key="1">
    <citation type="submission" date="2022-05" db="EMBL/GenBank/DDBJ databases">
        <title>Microbulbifer sp. nov., isolated from sponge.</title>
        <authorList>
            <person name="Gao L."/>
        </authorList>
    </citation>
    <scope>NUCLEOTIDE SEQUENCE [LARGE SCALE GENOMIC DNA]</scope>
    <source>
        <strain evidence="2 3">MI-G</strain>
    </source>
</reference>
<dbReference type="Proteomes" id="UP001321520">
    <property type="component" value="Chromosome"/>
</dbReference>
<dbReference type="RefSeq" id="WP_301414681.1">
    <property type="nucleotide sequence ID" value="NZ_CP098023.1"/>
</dbReference>
<dbReference type="SMART" id="SM00530">
    <property type="entry name" value="HTH_XRE"/>
    <property type="match status" value="1"/>
</dbReference>
<sequence length="75" mass="8220">MAIPTDEHAFLVQLGAHIAEQRKTQEITQIQMAEALGVSQQTVNSYEVARRQIPVSALPVLAKLKKGGQSGRPFH</sequence>
<name>A0ABY9E980_9GAMM</name>
<proteinExistence type="predicted"/>
<dbReference type="CDD" id="cd00093">
    <property type="entry name" value="HTH_XRE"/>
    <property type="match status" value="1"/>
</dbReference>
<feature type="domain" description="HTH cro/C1-type" evidence="1">
    <location>
        <begin position="18"/>
        <end position="64"/>
    </location>
</feature>
<evidence type="ECO:0000313" key="3">
    <source>
        <dbReference type="Proteomes" id="UP001321520"/>
    </source>
</evidence>
<dbReference type="SUPFAM" id="SSF47413">
    <property type="entry name" value="lambda repressor-like DNA-binding domains"/>
    <property type="match status" value="1"/>
</dbReference>
<gene>
    <name evidence="2" type="ORF">M8T91_13450</name>
</gene>
<evidence type="ECO:0000259" key="1">
    <source>
        <dbReference type="PROSITE" id="PS50943"/>
    </source>
</evidence>
<evidence type="ECO:0000313" key="2">
    <source>
        <dbReference type="EMBL" id="WKD48896.1"/>
    </source>
</evidence>
<accession>A0ABY9E980</accession>
<dbReference type="InterPro" id="IPR010982">
    <property type="entry name" value="Lambda_DNA-bd_dom_sf"/>
</dbReference>
<keyword evidence="3" id="KW-1185">Reference proteome</keyword>
<dbReference type="EMBL" id="CP098023">
    <property type="protein sequence ID" value="WKD48896.1"/>
    <property type="molecule type" value="Genomic_DNA"/>
</dbReference>
<dbReference type="Pfam" id="PF01381">
    <property type="entry name" value="HTH_3"/>
    <property type="match status" value="1"/>
</dbReference>
<dbReference type="InterPro" id="IPR001387">
    <property type="entry name" value="Cro/C1-type_HTH"/>
</dbReference>